<gene>
    <name evidence="2" type="ORF">DIS24_g9607</name>
</gene>
<accession>A0AA40CIK7</accession>
<dbReference type="AlphaFoldDB" id="A0AA40CIK7"/>
<evidence type="ECO:0000313" key="3">
    <source>
        <dbReference type="Proteomes" id="UP001175001"/>
    </source>
</evidence>
<organism evidence="2 3">
    <name type="scientific">Lasiodiplodia hormozganensis</name>
    <dbReference type="NCBI Taxonomy" id="869390"/>
    <lineage>
        <taxon>Eukaryota</taxon>
        <taxon>Fungi</taxon>
        <taxon>Dikarya</taxon>
        <taxon>Ascomycota</taxon>
        <taxon>Pezizomycotina</taxon>
        <taxon>Dothideomycetes</taxon>
        <taxon>Dothideomycetes incertae sedis</taxon>
        <taxon>Botryosphaeriales</taxon>
        <taxon>Botryosphaeriaceae</taxon>
        <taxon>Lasiodiplodia</taxon>
    </lineage>
</organism>
<name>A0AA40CIK7_9PEZI</name>
<reference evidence="2" key="1">
    <citation type="submission" date="2023-06" db="EMBL/GenBank/DDBJ databases">
        <title>Multi-omics analyses reveal the molecular pathogenesis toolkit of Lasiodiplodia hormozganensis, a cross-kingdom pathogen.</title>
        <authorList>
            <person name="Felix C."/>
            <person name="Meneses R."/>
            <person name="Goncalves M.F.M."/>
            <person name="Tilleman L."/>
            <person name="Duarte A.S."/>
            <person name="Jorrin-Novo J.V."/>
            <person name="Van De Peer Y."/>
            <person name="Deforce D."/>
            <person name="Van Nieuwerburgh F."/>
            <person name="Esteves A.C."/>
            <person name="Alves A."/>
        </authorList>
    </citation>
    <scope>NUCLEOTIDE SEQUENCE</scope>
    <source>
        <strain evidence="2">CBS 339.90</strain>
    </source>
</reference>
<feature type="compositionally biased region" description="Basic residues" evidence="1">
    <location>
        <begin position="1"/>
        <end position="10"/>
    </location>
</feature>
<keyword evidence="3" id="KW-1185">Reference proteome</keyword>
<evidence type="ECO:0000256" key="1">
    <source>
        <dbReference type="SAM" id="MobiDB-lite"/>
    </source>
</evidence>
<proteinExistence type="predicted"/>
<comment type="caution">
    <text evidence="2">The sequence shown here is derived from an EMBL/GenBank/DDBJ whole genome shotgun (WGS) entry which is preliminary data.</text>
</comment>
<feature type="region of interest" description="Disordered" evidence="1">
    <location>
        <begin position="1"/>
        <end position="21"/>
    </location>
</feature>
<dbReference type="Proteomes" id="UP001175001">
    <property type="component" value="Unassembled WGS sequence"/>
</dbReference>
<protein>
    <submittedName>
        <fullName evidence="2">Uncharacterized protein</fullName>
    </submittedName>
</protein>
<evidence type="ECO:0000313" key="2">
    <source>
        <dbReference type="EMBL" id="KAK0640191.1"/>
    </source>
</evidence>
<sequence length="435" mass="49985">MIRRSNRLAAKRPPPPPGPDRLSVIPQELFLRICDYLVDDENDLVVKFGLTRFFGHIHPVSLAKGLRSLHCASKLLRDKTSTSICKLGFVMTVPGLKALLRMAGEPQIAPYVVHVRLLVPAQMWLYHKETRASYTQVVDMLTDCFLRTTNLRKVELSGIKSRVPQNHVVDMPDEYSWSVGLLLCALHASKACVTELIYDEGTEVMPPFSRHHLNPLPPAWLSGLHNIEKFRSVENDNLWKRHDRYAEQMLRAMPNLTEFTVTPAIPATGSLIRQKVDRYSYYEISAWMKGTLRCTFDWRLTAFHASHFEVKSANSLKHFLRTHSPTLRDLAISEVIVTDSNHHLFEMEVIARSFWAEIFQIILDDMNLTKGKFHDLLYWLPRGPGHHMSVAMYWEQNDSPLLDVFGHRFEEVAKVRGVTRALADWKDGMVMVVVH</sequence>
<dbReference type="EMBL" id="JAUJDW010000087">
    <property type="protein sequence ID" value="KAK0640191.1"/>
    <property type="molecule type" value="Genomic_DNA"/>
</dbReference>